<sequence>MNNSAGSTRSAYFDVIRGCAIIMVVAIHSSSTGVQFLDHGVDDPNFMFTLVVRQVLICAVPVFVMLAGYFSPTARGDIDREGTTWKRLVRILVPYMVWSVVALVFAKASFGSGLLAIATGRALGPHYFIPAIVILIIFEFLVLRHIKHRWILAVGLAVSTLHILIAYVLHFAVPQLDWWYYMASPTAWLVYYSLGIFLRRSPPEIGLWPAVAAVAFILSVFEAYGLTLLLGVNSGAFEPIKLSTMLFSVSVCIVVVARRSALIKSAFLSWLGIVSFGIFLAHELVRGRLSTLIFRQVPALFEIQPAFQGAILAATMVTICVFAIACQRVLGTQRSKFWLGF</sequence>
<keyword evidence="5 7" id="KW-1133">Transmembrane helix</keyword>
<feature type="transmembrane region" description="Helical" evidence="7">
    <location>
        <begin position="205"/>
        <end position="227"/>
    </location>
</feature>
<dbReference type="AlphaFoldDB" id="A0A934IVV0"/>
<feature type="transmembrane region" description="Helical" evidence="7">
    <location>
        <begin position="51"/>
        <end position="71"/>
    </location>
</feature>
<feature type="transmembrane region" description="Helical" evidence="7">
    <location>
        <begin position="150"/>
        <end position="172"/>
    </location>
</feature>
<comment type="subcellular location">
    <subcellularLocation>
        <location evidence="1">Cell membrane</location>
        <topology evidence="1">Multi-pass membrane protein</topology>
    </subcellularLocation>
</comment>
<keyword evidence="3" id="KW-1003">Cell membrane</keyword>
<evidence type="ECO:0000256" key="6">
    <source>
        <dbReference type="ARBA" id="ARBA00023136"/>
    </source>
</evidence>
<name>A0A934IVV0_9HYPH</name>
<proteinExistence type="inferred from homology"/>
<comment type="caution">
    <text evidence="9">The sequence shown here is derived from an EMBL/GenBank/DDBJ whole genome shotgun (WGS) entry which is preliminary data.</text>
</comment>
<gene>
    <name evidence="9" type="ORF">JEQ47_04870</name>
</gene>
<dbReference type="PANTHER" id="PTHR40074:SF2">
    <property type="entry name" value="O-ACETYLTRANSFERASE WECH"/>
    <property type="match status" value="1"/>
</dbReference>
<evidence type="ECO:0000256" key="4">
    <source>
        <dbReference type="ARBA" id="ARBA00022692"/>
    </source>
</evidence>
<comment type="similarity">
    <text evidence="2">Belongs to the acyltransferase 3 family.</text>
</comment>
<dbReference type="GO" id="GO:0005886">
    <property type="term" value="C:plasma membrane"/>
    <property type="evidence" value="ECO:0007669"/>
    <property type="project" value="UniProtKB-SubCell"/>
</dbReference>
<feature type="domain" description="Acyltransferase 3" evidence="8">
    <location>
        <begin position="11"/>
        <end position="322"/>
    </location>
</feature>
<dbReference type="RefSeq" id="WP_198875247.1">
    <property type="nucleotide sequence ID" value="NZ_JAEKMH010000001.1"/>
</dbReference>
<feature type="transmembrane region" description="Helical" evidence="7">
    <location>
        <begin position="266"/>
        <end position="285"/>
    </location>
</feature>
<dbReference type="InterPro" id="IPR002656">
    <property type="entry name" value="Acyl_transf_3_dom"/>
</dbReference>
<evidence type="ECO:0000256" key="3">
    <source>
        <dbReference type="ARBA" id="ARBA00022475"/>
    </source>
</evidence>
<evidence type="ECO:0000313" key="9">
    <source>
        <dbReference type="EMBL" id="MBJ3784046.1"/>
    </source>
</evidence>
<keyword evidence="10" id="KW-1185">Reference proteome</keyword>
<evidence type="ECO:0000313" key="10">
    <source>
        <dbReference type="Proteomes" id="UP000602124"/>
    </source>
</evidence>
<feature type="transmembrane region" description="Helical" evidence="7">
    <location>
        <begin position="178"/>
        <end position="198"/>
    </location>
</feature>
<feature type="transmembrane region" description="Helical" evidence="7">
    <location>
        <begin position="124"/>
        <end position="143"/>
    </location>
</feature>
<evidence type="ECO:0000259" key="8">
    <source>
        <dbReference type="Pfam" id="PF01757"/>
    </source>
</evidence>
<feature type="transmembrane region" description="Helical" evidence="7">
    <location>
        <begin position="12"/>
        <end position="31"/>
    </location>
</feature>
<accession>A0A934IVV0</accession>
<keyword evidence="6 7" id="KW-0472">Membrane</keyword>
<dbReference type="GO" id="GO:0016413">
    <property type="term" value="F:O-acetyltransferase activity"/>
    <property type="evidence" value="ECO:0007669"/>
    <property type="project" value="TreeGrafter"/>
</dbReference>
<evidence type="ECO:0000256" key="1">
    <source>
        <dbReference type="ARBA" id="ARBA00004651"/>
    </source>
</evidence>
<keyword evidence="9" id="KW-0012">Acyltransferase</keyword>
<dbReference type="Proteomes" id="UP000602124">
    <property type="component" value="Unassembled WGS sequence"/>
</dbReference>
<feature type="transmembrane region" description="Helical" evidence="7">
    <location>
        <begin position="305"/>
        <end position="326"/>
    </location>
</feature>
<reference evidence="9" key="1">
    <citation type="submission" date="2020-12" db="EMBL/GenBank/DDBJ databases">
        <title>Devosia sp. MSA67 isolated from Mo River.</title>
        <authorList>
            <person name="Ma F."/>
            <person name="Zi Z."/>
        </authorList>
    </citation>
    <scope>NUCLEOTIDE SEQUENCE</scope>
    <source>
        <strain evidence="9">MSA67</strain>
    </source>
</reference>
<dbReference type="EMBL" id="JAEKMH010000001">
    <property type="protein sequence ID" value="MBJ3784046.1"/>
    <property type="molecule type" value="Genomic_DNA"/>
</dbReference>
<evidence type="ECO:0000256" key="5">
    <source>
        <dbReference type="ARBA" id="ARBA00022989"/>
    </source>
</evidence>
<protein>
    <submittedName>
        <fullName evidence="9">Acyltransferase</fullName>
    </submittedName>
</protein>
<feature type="transmembrane region" description="Helical" evidence="7">
    <location>
        <begin position="92"/>
        <end position="118"/>
    </location>
</feature>
<evidence type="ECO:0000256" key="2">
    <source>
        <dbReference type="ARBA" id="ARBA00007400"/>
    </source>
</evidence>
<dbReference type="Pfam" id="PF01757">
    <property type="entry name" value="Acyl_transf_3"/>
    <property type="match status" value="1"/>
</dbReference>
<keyword evidence="9" id="KW-0808">Transferase</keyword>
<dbReference type="PANTHER" id="PTHR40074">
    <property type="entry name" value="O-ACETYLTRANSFERASE WECH"/>
    <property type="match status" value="1"/>
</dbReference>
<evidence type="ECO:0000256" key="7">
    <source>
        <dbReference type="SAM" id="Phobius"/>
    </source>
</evidence>
<keyword evidence="4 7" id="KW-0812">Transmembrane</keyword>
<organism evidence="9 10">
    <name type="scientific">Devosia sediminis</name>
    <dbReference type="NCBI Taxonomy" id="2798801"/>
    <lineage>
        <taxon>Bacteria</taxon>
        <taxon>Pseudomonadati</taxon>
        <taxon>Pseudomonadota</taxon>
        <taxon>Alphaproteobacteria</taxon>
        <taxon>Hyphomicrobiales</taxon>
        <taxon>Devosiaceae</taxon>
        <taxon>Devosia</taxon>
    </lineage>
</organism>
<feature type="transmembrane region" description="Helical" evidence="7">
    <location>
        <begin position="239"/>
        <end position="257"/>
    </location>
</feature>
<dbReference type="GO" id="GO:0009246">
    <property type="term" value="P:enterobacterial common antigen biosynthetic process"/>
    <property type="evidence" value="ECO:0007669"/>
    <property type="project" value="TreeGrafter"/>
</dbReference>